<dbReference type="AlphaFoldDB" id="A0A223KVY0"/>
<keyword evidence="2" id="KW-1185">Reference proteome</keyword>
<dbReference type="EMBL" id="CP018866">
    <property type="protein sequence ID" value="AST93523.1"/>
    <property type="molecule type" value="Genomic_DNA"/>
</dbReference>
<evidence type="ECO:0000313" key="1">
    <source>
        <dbReference type="EMBL" id="AST93523.1"/>
    </source>
</evidence>
<accession>A0A223KVY0</accession>
<dbReference type="STRING" id="1314751.GCA_001591425_03039"/>
<dbReference type="RefSeq" id="WP_066417918.1">
    <property type="nucleotide sequence ID" value="NZ_CP018866.1"/>
</dbReference>
<gene>
    <name evidence="1" type="ORF">BC6307_20740</name>
</gene>
<reference evidence="1 2" key="1">
    <citation type="submission" date="2016-12" db="EMBL/GenBank/DDBJ databases">
        <title>The whole genome sequencing and assembly of Bacillus cohnii DSM 6307T strain.</title>
        <authorList>
            <person name="Lee Y.-J."/>
            <person name="Yi H."/>
            <person name="Bahn Y.-S."/>
            <person name="Kim J.F."/>
            <person name="Lee D.-W."/>
        </authorList>
    </citation>
    <scope>NUCLEOTIDE SEQUENCE [LARGE SCALE GENOMIC DNA]</scope>
    <source>
        <strain evidence="1 2">DSM 6307</strain>
    </source>
</reference>
<organism evidence="1 2">
    <name type="scientific">Sutcliffiella cohnii</name>
    <dbReference type="NCBI Taxonomy" id="33932"/>
    <lineage>
        <taxon>Bacteria</taxon>
        <taxon>Bacillati</taxon>
        <taxon>Bacillota</taxon>
        <taxon>Bacilli</taxon>
        <taxon>Bacillales</taxon>
        <taxon>Bacillaceae</taxon>
        <taxon>Sutcliffiella</taxon>
    </lineage>
</organism>
<protein>
    <submittedName>
        <fullName evidence="1">Uncharacterized protein</fullName>
    </submittedName>
</protein>
<dbReference type="KEGG" id="bcoh:BC6307_20740"/>
<name>A0A223KVY0_9BACI</name>
<dbReference type="Proteomes" id="UP000215224">
    <property type="component" value="Chromosome"/>
</dbReference>
<proteinExistence type="predicted"/>
<evidence type="ECO:0000313" key="2">
    <source>
        <dbReference type="Proteomes" id="UP000215224"/>
    </source>
</evidence>
<sequence length="306" mass="34268">MLTNKKLLLGLSALFLIVAVTVFGTIAYFSKSFTSSNNVVTAATFNVDVVNADGQTIKDGEFHLDGNLFPGMEPLEAYTFHINKNETNVPVEYSVSLTPTGELLVNDESPLNLTLQRLMNDEWVTVDYAATFRPERDVEKYRVMVDWPHGNNDIAFQGKSGNVKIEVVATQVAPEEEPTEPEGPPYYTGEVKFKATHNGSTRTTTNKEVVFYTNDNGMRVVEILMGDGNGDFETRVGKVTVTEELHNGIMYFRVVTENEYYASPTQAWRSRVDRLDLSVEGVVNFPATLSPYLSIESEALYNWFQN</sequence>